<evidence type="ECO:0000259" key="2">
    <source>
        <dbReference type="Pfam" id="PF13403"/>
    </source>
</evidence>
<name>A0A1R3WZ63_9RHOB</name>
<dbReference type="STRING" id="515897.SAMN05421849_1987"/>
<dbReference type="AlphaFoldDB" id="A0A1R3WZ63"/>
<proteinExistence type="predicted"/>
<evidence type="ECO:0000256" key="1">
    <source>
        <dbReference type="SAM" id="MobiDB-lite"/>
    </source>
</evidence>
<evidence type="ECO:0000313" key="3">
    <source>
        <dbReference type="EMBL" id="SIT83816.1"/>
    </source>
</evidence>
<feature type="region of interest" description="Disordered" evidence="1">
    <location>
        <begin position="1"/>
        <end position="30"/>
    </location>
</feature>
<accession>A0A1R3WZ63</accession>
<dbReference type="EMBL" id="FTPS01000001">
    <property type="protein sequence ID" value="SIT83816.1"/>
    <property type="molecule type" value="Genomic_DNA"/>
</dbReference>
<reference evidence="3 4" key="1">
    <citation type="submission" date="2017-01" db="EMBL/GenBank/DDBJ databases">
        <authorList>
            <person name="Mah S.A."/>
            <person name="Swanson W.J."/>
            <person name="Moy G.W."/>
            <person name="Vacquier V.D."/>
        </authorList>
    </citation>
    <scope>NUCLEOTIDE SEQUENCE [LARGE SCALE GENOMIC DNA]</scope>
    <source>
        <strain evidence="3 4">DSM 21219</strain>
    </source>
</reference>
<evidence type="ECO:0000313" key="4">
    <source>
        <dbReference type="Proteomes" id="UP000192455"/>
    </source>
</evidence>
<dbReference type="InterPro" id="IPR028992">
    <property type="entry name" value="Hedgehog/Intein_dom"/>
</dbReference>
<dbReference type="SUPFAM" id="SSF51294">
    <property type="entry name" value="Hedgehog/intein (Hint) domain"/>
    <property type="match status" value="1"/>
</dbReference>
<feature type="domain" description="Hedgehog/Intein (Hint)" evidence="2">
    <location>
        <begin position="33"/>
        <end position="179"/>
    </location>
</feature>
<dbReference type="InterPro" id="IPR036844">
    <property type="entry name" value="Hint_dom_sf"/>
</dbReference>
<dbReference type="Proteomes" id="UP000192455">
    <property type="component" value="Unassembled WGS sequence"/>
</dbReference>
<protein>
    <submittedName>
        <fullName evidence="3">Hint domain-containing protein</fullName>
    </submittedName>
</protein>
<feature type="compositionally biased region" description="Basic and acidic residues" evidence="1">
    <location>
        <begin position="1"/>
        <end position="20"/>
    </location>
</feature>
<keyword evidence="4" id="KW-1185">Reference proteome</keyword>
<dbReference type="RefSeq" id="WP_076649705.1">
    <property type="nucleotide sequence ID" value="NZ_FTPS01000001.1"/>
</dbReference>
<organism evidence="3 4">
    <name type="scientific">Pontibaca methylaminivorans</name>
    <dbReference type="NCBI Taxonomy" id="515897"/>
    <lineage>
        <taxon>Bacteria</taxon>
        <taxon>Pseudomonadati</taxon>
        <taxon>Pseudomonadota</taxon>
        <taxon>Alphaproteobacteria</taxon>
        <taxon>Rhodobacterales</taxon>
        <taxon>Roseobacteraceae</taxon>
        <taxon>Pontibaca</taxon>
    </lineage>
</organism>
<sequence length="226" mass="24814">MIRLQDDAARSAGTIRHDHSPAAGRPGHPRTVPCFTRNTLIATPCGARPAGELREGDRVLTRDNGFQRILWHGSCRLSGADLAAAPHLAPVLIRAGSLGEGLPLRNLLVSPGHRLLLAADRATVLFEEREVLVAAHHLTGCPGVERPPCRGVTYVHFMFAQHEIVLSDGAWSESFQPGDHSLTGIGTMQRREIFALFPELRSPEGRENYRAARRSLRRHEARLLAS</sequence>
<gene>
    <name evidence="3" type="ORF">SAMN05421849_1987</name>
</gene>
<dbReference type="Pfam" id="PF13403">
    <property type="entry name" value="Hint_2"/>
    <property type="match status" value="1"/>
</dbReference>
<dbReference type="OrthoDB" id="6305173at2"/>